<sequence>MTVSSRPVTVGPMTERTACQSSNPQSLTDPGQLIANLPAILGFFPRESIVLATFESVAGSTYSLGPILRLDIGTTDGVRELFRGGGTIADCDLVCAFVISAEVLGGSLHSPQLLESLRLIEDAVADSAATLAGIWGCEEVLTGSRYVSLRPAVGECAIPGWAGGTVSSVVGSAAMEQWVAAGKLPEVSRKDVFDRFTRGNPFLSASELARIGEWAGTGRWGGGVGLVEELGAMIADAEGLDEEVLLADEELLAVCAAVLGETQLRDAAVGDVLGMPAAAGPVMLAAAKSLRGNARANALCLHALAVIAEGFPMAANPALITALAEVPRHSLSRLILHLLHTGDLDSLLESVSRGSEVARRGLAEC</sequence>
<dbReference type="KEGG" id="cdo:CDOO_08420"/>
<dbReference type="EMBL" id="CP006764">
    <property type="protein sequence ID" value="AIT62290.1"/>
    <property type="molecule type" value="Genomic_DNA"/>
</dbReference>
<dbReference type="InterPro" id="IPR025447">
    <property type="entry name" value="DUF4192"/>
</dbReference>
<protein>
    <recommendedName>
        <fullName evidence="4">DUF4192 domain-containing protein</fullName>
    </recommendedName>
</protein>
<gene>
    <name evidence="2" type="ORF">CDOO_08420</name>
</gene>
<evidence type="ECO:0000256" key="1">
    <source>
        <dbReference type="SAM" id="MobiDB-lite"/>
    </source>
</evidence>
<name>A0A097IJK1_9CORY</name>
<evidence type="ECO:0008006" key="4">
    <source>
        <dbReference type="Google" id="ProtNLM"/>
    </source>
</evidence>
<accession>A0A097IJK1</accession>
<dbReference type="eggNOG" id="ENOG502ZG6B">
    <property type="taxonomic scope" value="Bacteria"/>
</dbReference>
<reference evidence="2 3" key="1">
    <citation type="submission" date="2013-09" db="EMBL/GenBank/DDBJ databases">
        <title>Complete genome sequence of Corynebacterium doosanense CAU 212(T) (=DSM 45436(T)), isolated from activated sludge.</title>
        <authorList>
            <person name="Schaffert L."/>
            <person name="Albersmeier A."/>
            <person name="Kalinowski J."/>
            <person name="Ruckert C."/>
        </authorList>
    </citation>
    <scope>NUCLEOTIDE SEQUENCE [LARGE SCALE GENOMIC DNA]</scope>
    <source>
        <strain evidence="2 3">CAU 212</strain>
    </source>
</reference>
<feature type="region of interest" description="Disordered" evidence="1">
    <location>
        <begin position="1"/>
        <end position="26"/>
    </location>
</feature>
<organism evidence="2 3">
    <name type="scientific">Corynebacterium doosanense CAU 212 = DSM 45436</name>
    <dbReference type="NCBI Taxonomy" id="558173"/>
    <lineage>
        <taxon>Bacteria</taxon>
        <taxon>Bacillati</taxon>
        <taxon>Actinomycetota</taxon>
        <taxon>Actinomycetes</taxon>
        <taxon>Mycobacteriales</taxon>
        <taxon>Corynebacteriaceae</taxon>
        <taxon>Corynebacterium</taxon>
    </lineage>
</organism>
<keyword evidence="3" id="KW-1185">Reference proteome</keyword>
<dbReference type="Proteomes" id="UP000029914">
    <property type="component" value="Chromosome"/>
</dbReference>
<dbReference type="Pfam" id="PF13830">
    <property type="entry name" value="DUF4192"/>
    <property type="match status" value="1"/>
</dbReference>
<feature type="compositionally biased region" description="Polar residues" evidence="1">
    <location>
        <begin position="17"/>
        <end position="26"/>
    </location>
</feature>
<evidence type="ECO:0000313" key="3">
    <source>
        <dbReference type="Proteomes" id="UP000029914"/>
    </source>
</evidence>
<evidence type="ECO:0000313" key="2">
    <source>
        <dbReference type="EMBL" id="AIT62290.1"/>
    </source>
</evidence>
<dbReference type="STRING" id="558173.CDOO_08420"/>
<dbReference type="AlphaFoldDB" id="A0A097IJK1"/>
<dbReference type="HOGENOM" id="CLU_030181_0_1_11"/>
<proteinExistence type="predicted"/>